<gene>
    <name evidence="3" type="ORF">ACFQ2I_17780</name>
</gene>
<proteinExistence type="predicted"/>
<evidence type="ECO:0000313" key="3">
    <source>
        <dbReference type="EMBL" id="MFD0961203.1"/>
    </source>
</evidence>
<feature type="compositionally biased region" description="Low complexity" evidence="1">
    <location>
        <begin position="29"/>
        <end position="52"/>
    </location>
</feature>
<feature type="region of interest" description="Disordered" evidence="1">
    <location>
        <begin position="29"/>
        <end position="114"/>
    </location>
</feature>
<feature type="chain" id="PRO_5045418624" description="Lipoprotein" evidence="2">
    <location>
        <begin position="32"/>
        <end position="173"/>
    </location>
</feature>
<organism evidence="3 4">
    <name type="scientific">Paenibacillus chungangensis</name>
    <dbReference type="NCBI Taxonomy" id="696535"/>
    <lineage>
        <taxon>Bacteria</taxon>
        <taxon>Bacillati</taxon>
        <taxon>Bacillota</taxon>
        <taxon>Bacilli</taxon>
        <taxon>Bacillales</taxon>
        <taxon>Paenibacillaceae</taxon>
        <taxon>Paenibacillus</taxon>
    </lineage>
</organism>
<evidence type="ECO:0000256" key="1">
    <source>
        <dbReference type="SAM" id="MobiDB-lite"/>
    </source>
</evidence>
<comment type="caution">
    <text evidence="3">The sequence shown here is derived from an EMBL/GenBank/DDBJ whole genome shotgun (WGS) entry which is preliminary data.</text>
</comment>
<evidence type="ECO:0000256" key="2">
    <source>
        <dbReference type="SAM" id="SignalP"/>
    </source>
</evidence>
<sequence>MNNTNTMKKKATTAAVLLLALALSMSACSNASQDPNNSGNSQGNNESVGSNNLPDNDGVMDPDTPSEGGSGNDTASETGDSGGDDEDKGSTGDDGSTEAILHGEGTYTGAIDSNSVEIRTDEGANAYRLTSELTSIIEELPAEAKVKFEYTEKVIDSENNVKQLWLQSIEEIK</sequence>
<evidence type="ECO:0000313" key="4">
    <source>
        <dbReference type="Proteomes" id="UP001596989"/>
    </source>
</evidence>
<name>A0ABW3HUJ1_9BACL</name>
<reference evidence="4" key="1">
    <citation type="journal article" date="2019" name="Int. J. Syst. Evol. Microbiol.">
        <title>The Global Catalogue of Microorganisms (GCM) 10K type strain sequencing project: providing services to taxonomists for standard genome sequencing and annotation.</title>
        <authorList>
            <consortium name="The Broad Institute Genomics Platform"/>
            <consortium name="The Broad Institute Genome Sequencing Center for Infectious Disease"/>
            <person name="Wu L."/>
            <person name="Ma J."/>
        </authorList>
    </citation>
    <scope>NUCLEOTIDE SEQUENCE [LARGE SCALE GENOMIC DNA]</scope>
    <source>
        <strain evidence="4">CCUG 59129</strain>
    </source>
</reference>
<dbReference type="RefSeq" id="WP_377566541.1">
    <property type="nucleotide sequence ID" value="NZ_JBHTJZ010000033.1"/>
</dbReference>
<evidence type="ECO:0008006" key="5">
    <source>
        <dbReference type="Google" id="ProtNLM"/>
    </source>
</evidence>
<accession>A0ABW3HUJ1</accession>
<feature type="signal peptide" evidence="2">
    <location>
        <begin position="1"/>
        <end position="31"/>
    </location>
</feature>
<keyword evidence="4" id="KW-1185">Reference proteome</keyword>
<keyword evidence="2" id="KW-0732">Signal</keyword>
<dbReference type="EMBL" id="JBHTJZ010000033">
    <property type="protein sequence ID" value="MFD0961203.1"/>
    <property type="molecule type" value="Genomic_DNA"/>
</dbReference>
<dbReference type="Proteomes" id="UP001596989">
    <property type="component" value="Unassembled WGS sequence"/>
</dbReference>
<protein>
    <recommendedName>
        <fullName evidence="5">Lipoprotein</fullName>
    </recommendedName>
</protein>